<keyword evidence="2" id="KW-1185">Reference proteome</keyword>
<reference evidence="1" key="1">
    <citation type="journal article" date="2020" name="Stud. Mycol.">
        <title>101 Dothideomycetes genomes: a test case for predicting lifestyles and emergence of pathogens.</title>
        <authorList>
            <person name="Haridas S."/>
            <person name="Albert R."/>
            <person name="Binder M."/>
            <person name="Bloem J."/>
            <person name="Labutti K."/>
            <person name="Salamov A."/>
            <person name="Andreopoulos B."/>
            <person name="Baker S."/>
            <person name="Barry K."/>
            <person name="Bills G."/>
            <person name="Bluhm B."/>
            <person name="Cannon C."/>
            <person name="Castanera R."/>
            <person name="Culley D."/>
            <person name="Daum C."/>
            <person name="Ezra D."/>
            <person name="Gonzalez J."/>
            <person name="Henrissat B."/>
            <person name="Kuo A."/>
            <person name="Liang C."/>
            <person name="Lipzen A."/>
            <person name="Lutzoni F."/>
            <person name="Magnuson J."/>
            <person name="Mondo S."/>
            <person name="Nolan M."/>
            <person name="Ohm R."/>
            <person name="Pangilinan J."/>
            <person name="Park H.-J."/>
            <person name="Ramirez L."/>
            <person name="Alfaro M."/>
            <person name="Sun H."/>
            <person name="Tritt A."/>
            <person name="Yoshinaga Y."/>
            <person name="Zwiers L.-H."/>
            <person name="Turgeon B."/>
            <person name="Goodwin S."/>
            <person name="Spatafora J."/>
            <person name="Crous P."/>
            <person name="Grigoriev I."/>
        </authorList>
    </citation>
    <scope>NUCLEOTIDE SEQUENCE</scope>
    <source>
        <strain evidence="1">CBS 122367</strain>
    </source>
</reference>
<accession>A0A6G1JMG7</accession>
<proteinExistence type="predicted"/>
<name>A0A6G1JMG7_9PLEO</name>
<protein>
    <submittedName>
        <fullName evidence="1">Uncharacterized protein</fullName>
    </submittedName>
</protein>
<sequence>MHPRFHAFSQAFRSSKTWAQGVGSASHPRIAQFICQSCRHKFSTSSIFRKIAQGSRRNLATAAKDTKDTKARKYPSELLIYDAGEARTTFIAFWKAVALLECGTCVVFFTPKLYKNENQPNEYIRTAQAVGVTLASALPSIILSYLTAPFVNQVYMKIPPHAQHSFAALKAFARNLPPTTRLRFLTLRIFPIGKFTTNFLFELRALPPSKLRFANIVMPKTDAWRQRQAQKSWGRKFWEFLMEPRFKFYVKEGRTYTIRSGVPGVWEEVAQRIKEQTVKEVNTVGAKGVRRLLPARPVRTIEEVTRQQVAPIKRQTSRAPMK</sequence>
<dbReference type="OrthoDB" id="2386090at2759"/>
<dbReference type="EMBL" id="MU005569">
    <property type="protein sequence ID" value="KAF2691762.1"/>
    <property type="molecule type" value="Genomic_DNA"/>
</dbReference>
<organism evidence="1 2">
    <name type="scientific">Lentithecium fluviatile CBS 122367</name>
    <dbReference type="NCBI Taxonomy" id="1168545"/>
    <lineage>
        <taxon>Eukaryota</taxon>
        <taxon>Fungi</taxon>
        <taxon>Dikarya</taxon>
        <taxon>Ascomycota</taxon>
        <taxon>Pezizomycotina</taxon>
        <taxon>Dothideomycetes</taxon>
        <taxon>Pleosporomycetidae</taxon>
        <taxon>Pleosporales</taxon>
        <taxon>Massarineae</taxon>
        <taxon>Lentitheciaceae</taxon>
        <taxon>Lentithecium</taxon>
    </lineage>
</organism>
<dbReference type="AlphaFoldDB" id="A0A6G1JMG7"/>
<gene>
    <name evidence="1" type="ORF">K458DRAFT_5274</name>
</gene>
<evidence type="ECO:0000313" key="1">
    <source>
        <dbReference type="EMBL" id="KAF2691762.1"/>
    </source>
</evidence>
<evidence type="ECO:0000313" key="2">
    <source>
        <dbReference type="Proteomes" id="UP000799291"/>
    </source>
</evidence>
<dbReference type="Proteomes" id="UP000799291">
    <property type="component" value="Unassembled WGS sequence"/>
</dbReference>